<comment type="similarity">
    <text evidence="1">Belongs to the class-I aminoacyl-tRNA synthetase family.</text>
</comment>
<evidence type="ECO:0000313" key="15">
    <source>
        <dbReference type="EMBL" id="KAF8401660.1"/>
    </source>
</evidence>
<dbReference type="PANTHER" id="PTHR11946">
    <property type="entry name" value="VALYL-TRNA SYNTHETASES"/>
    <property type="match status" value="1"/>
</dbReference>
<dbReference type="GO" id="GO:0004832">
    <property type="term" value="F:valine-tRNA ligase activity"/>
    <property type="evidence" value="ECO:0007669"/>
    <property type="project" value="UniProtKB-EC"/>
</dbReference>
<dbReference type="PRINTS" id="PR00986">
    <property type="entry name" value="TRNASYNTHVAL"/>
</dbReference>
<dbReference type="PANTHER" id="PTHR11946:SF109">
    <property type="entry name" value="VALINE--TRNA LIGASE"/>
    <property type="match status" value="1"/>
</dbReference>
<evidence type="ECO:0000256" key="7">
    <source>
        <dbReference type="ARBA" id="ARBA00022917"/>
    </source>
</evidence>
<dbReference type="FunFam" id="1.10.730.10:FF:000009">
    <property type="entry name" value="Valine--tRNA ligase, mitochondrial"/>
    <property type="match status" value="1"/>
</dbReference>
<comment type="catalytic activity">
    <reaction evidence="10">
        <text>tRNA(Val) + L-valine + ATP = L-valyl-tRNA(Val) + AMP + diphosphate</text>
        <dbReference type="Rhea" id="RHEA:10704"/>
        <dbReference type="Rhea" id="RHEA-COMP:9672"/>
        <dbReference type="Rhea" id="RHEA-COMP:9708"/>
        <dbReference type="ChEBI" id="CHEBI:30616"/>
        <dbReference type="ChEBI" id="CHEBI:33019"/>
        <dbReference type="ChEBI" id="CHEBI:57762"/>
        <dbReference type="ChEBI" id="CHEBI:78442"/>
        <dbReference type="ChEBI" id="CHEBI:78537"/>
        <dbReference type="ChEBI" id="CHEBI:456215"/>
        <dbReference type="EC" id="6.1.1.9"/>
    </reaction>
</comment>
<dbReference type="OMA" id="GHETWVG"/>
<dbReference type="SUPFAM" id="SSF46589">
    <property type="entry name" value="tRNA-binding arm"/>
    <property type="match status" value="1"/>
</dbReference>
<proteinExistence type="inferred from homology"/>
<keyword evidence="5" id="KW-0547">Nucleotide-binding</keyword>
<evidence type="ECO:0000259" key="13">
    <source>
        <dbReference type="Pfam" id="PF08264"/>
    </source>
</evidence>
<dbReference type="InterPro" id="IPR009080">
    <property type="entry name" value="tRNAsynth_Ia_anticodon-bd"/>
</dbReference>
<name>A0A834Z747_TETSI</name>
<feature type="domain" description="Valyl-tRNA synthetase tRNA-binding arm" evidence="14">
    <location>
        <begin position="567"/>
        <end position="631"/>
    </location>
</feature>
<dbReference type="SUPFAM" id="SSF47323">
    <property type="entry name" value="Anticodon-binding domain of a subclass of class I aminoacyl-tRNA synthetases"/>
    <property type="match status" value="1"/>
</dbReference>
<dbReference type="Gene3D" id="1.10.730.10">
    <property type="entry name" value="Isoleucyl-tRNA Synthetase, Domain 1"/>
    <property type="match status" value="1"/>
</dbReference>
<gene>
    <name evidence="15" type="ORF">HHK36_012606</name>
</gene>
<evidence type="ECO:0000256" key="9">
    <source>
        <dbReference type="ARBA" id="ARBA00029936"/>
    </source>
</evidence>
<dbReference type="OrthoDB" id="629407at2759"/>
<organism evidence="15 16">
    <name type="scientific">Tetracentron sinense</name>
    <name type="common">Spur-leaf</name>
    <dbReference type="NCBI Taxonomy" id="13715"/>
    <lineage>
        <taxon>Eukaryota</taxon>
        <taxon>Viridiplantae</taxon>
        <taxon>Streptophyta</taxon>
        <taxon>Embryophyta</taxon>
        <taxon>Tracheophyta</taxon>
        <taxon>Spermatophyta</taxon>
        <taxon>Magnoliopsida</taxon>
        <taxon>Trochodendrales</taxon>
        <taxon>Trochodendraceae</taxon>
        <taxon>Tetracentron</taxon>
    </lineage>
</organism>
<dbReference type="InterPro" id="IPR013155">
    <property type="entry name" value="M/V/L/I-tRNA-synth_anticd-bd"/>
</dbReference>
<dbReference type="EMBL" id="JABCRI010000008">
    <property type="protein sequence ID" value="KAF8401660.1"/>
    <property type="molecule type" value="Genomic_DNA"/>
</dbReference>
<dbReference type="InterPro" id="IPR014729">
    <property type="entry name" value="Rossmann-like_a/b/a_fold"/>
</dbReference>
<dbReference type="InterPro" id="IPR037118">
    <property type="entry name" value="Val-tRNA_synth_C_sf"/>
</dbReference>
<dbReference type="Pfam" id="PF08264">
    <property type="entry name" value="Anticodon_1"/>
    <property type="match status" value="1"/>
</dbReference>
<dbReference type="Proteomes" id="UP000655225">
    <property type="component" value="Unassembled WGS sequence"/>
</dbReference>
<evidence type="ECO:0000256" key="2">
    <source>
        <dbReference type="ARBA" id="ARBA00013169"/>
    </source>
</evidence>
<dbReference type="GO" id="GO:0006438">
    <property type="term" value="P:valyl-tRNA aminoacylation"/>
    <property type="evidence" value="ECO:0007669"/>
    <property type="project" value="InterPro"/>
</dbReference>
<evidence type="ECO:0000256" key="11">
    <source>
        <dbReference type="SAM" id="Coils"/>
    </source>
</evidence>
<comment type="caution">
    <text evidence="15">The sequence shown here is derived from an EMBL/GenBank/DDBJ whole genome shotgun (WGS) entry which is preliminary data.</text>
</comment>
<dbReference type="SUPFAM" id="SSF52374">
    <property type="entry name" value="Nucleotidylyl transferase"/>
    <property type="match status" value="1"/>
</dbReference>
<feature type="coiled-coil region" evidence="11">
    <location>
        <begin position="565"/>
        <end position="592"/>
    </location>
</feature>
<dbReference type="InterPro" id="IPR010978">
    <property type="entry name" value="tRNA-bd_arm"/>
</dbReference>
<dbReference type="InterPro" id="IPR033705">
    <property type="entry name" value="Anticodon_Ia_Val"/>
</dbReference>
<feature type="domain" description="Aminoacyl-tRNA synthetase class Ia" evidence="12">
    <location>
        <begin position="10"/>
        <end position="292"/>
    </location>
</feature>
<keyword evidence="3" id="KW-0963">Cytoplasm</keyword>
<dbReference type="Pfam" id="PF00133">
    <property type="entry name" value="tRNA-synt_1"/>
    <property type="match status" value="1"/>
</dbReference>
<keyword evidence="4" id="KW-0436">Ligase</keyword>
<keyword evidence="11" id="KW-0175">Coiled coil</keyword>
<keyword evidence="6" id="KW-0067">ATP-binding</keyword>
<evidence type="ECO:0000259" key="14">
    <source>
        <dbReference type="Pfam" id="PF10458"/>
    </source>
</evidence>
<dbReference type="Pfam" id="PF10458">
    <property type="entry name" value="Val_tRNA-synt_C"/>
    <property type="match status" value="1"/>
</dbReference>
<evidence type="ECO:0000256" key="3">
    <source>
        <dbReference type="ARBA" id="ARBA00022490"/>
    </source>
</evidence>
<dbReference type="Gene3D" id="1.10.287.380">
    <property type="entry name" value="Valyl-tRNA synthetase, C-terminal domain"/>
    <property type="match status" value="1"/>
</dbReference>
<sequence length="639" mass="73260">MRLGFCSRSNDVVEPMIKPQWYVNCNNMAKQALDAVIDDDNRKIEIIPKQYAAEWKRWLENIRDWCISRQLWWGHRIPAWYVSLEDDKLKEYGTYHDHWVVGRNEEEAQVEASRIFAGKRFQMAQDPDVLDTWFSSGLFPLSVLGWPEETEDIKAFYPTSVLETGHDILFFWVARMVMLGIKLGGDVPFRKQSPGFIVNYLQVYLHPMIRDAHGRKMSKSLGNVIDPLEVINGISLEGLHKRLEEGNLDPNEVVVAKEGQVKDFPNGIAECGADALRFSLVSYTAQSDKINLDIQRVVGYRQWCNKLWNAIRFAMSKLGDDYVPPMSLVLESMPFSCKWILSMLNKAISKTVSSLDLYEFSDAASTVYSWWQFQLCDVFIEAIKPYFTGTDPKFDSAKSAARDTLWVCLDNGLRLLHPFMPFVTEELWQRLPQATGSTRKESIMISEYPSVIEVRSSSTIDKIKYKEWTNEIIENEMDLVESAVKSLRSLRSDLPPNERHERRPAFVLCRTVAVAEIIKSHELEISTLASLLSLKVLSENDAAPAGCAVSIVNENLSVHLQLHGIHDAEAEREKLRKKREEIQKQHENLTQKMNVSGYKEKVPPHIQEENVAKLTKFLQELEIVEDASRKLESAIADKN</sequence>
<evidence type="ECO:0000313" key="16">
    <source>
        <dbReference type="Proteomes" id="UP000655225"/>
    </source>
</evidence>
<evidence type="ECO:0000259" key="12">
    <source>
        <dbReference type="Pfam" id="PF00133"/>
    </source>
</evidence>
<keyword evidence="7" id="KW-0648">Protein biosynthesis</keyword>
<dbReference type="EC" id="6.1.1.9" evidence="2"/>
<keyword evidence="16" id="KW-1185">Reference proteome</keyword>
<protein>
    <recommendedName>
        <fullName evidence="2">valine--tRNA ligase</fullName>
        <ecNumber evidence="2">6.1.1.9</ecNumber>
    </recommendedName>
    <alternativeName>
        <fullName evidence="9">Valyl-tRNA synthetase</fullName>
    </alternativeName>
</protein>
<dbReference type="AlphaFoldDB" id="A0A834Z747"/>
<dbReference type="InterPro" id="IPR002303">
    <property type="entry name" value="Valyl-tRNA_ligase"/>
</dbReference>
<feature type="domain" description="Methionyl/Valyl/Leucyl/Isoleucyl-tRNA synthetase anticodon-binding" evidence="13">
    <location>
        <begin position="338"/>
        <end position="494"/>
    </location>
</feature>
<dbReference type="InterPro" id="IPR002300">
    <property type="entry name" value="aa-tRNA-synth_Ia"/>
</dbReference>
<evidence type="ECO:0000256" key="10">
    <source>
        <dbReference type="ARBA" id="ARBA00047552"/>
    </source>
</evidence>
<reference evidence="15 16" key="1">
    <citation type="submission" date="2020-04" db="EMBL/GenBank/DDBJ databases">
        <title>Plant Genome Project.</title>
        <authorList>
            <person name="Zhang R.-G."/>
        </authorList>
    </citation>
    <scope>NUCLEOTIDE SEQUENCE [LARGE SCALE GENOMIC DNA]</scope>
    <source>
        <strain evidence="15">YNK0</strain>
        <tissue evidence="15">Leaf</tissue>
    </source>
</reference>
<evidence type="ECO:0000256" key="5">
    <source>
        <dbReference type="ARBA" id="ARBA00022741"/>
    </source>
</evidence>
<evidence type="ECO:0000256" key="1">
    <source>
        <dbReference type="ARBA" id="ARBA00005594"/>
    </source>
</evidence>
<dbReference type="GO" id="GO:0005829">
    <property type="term" value="C:cytosol"/>
    <property type="evidence" value="ECO:0007669"/>
    <property type="project" value="TreeGrafter"/>
</dbReference>
<dbReference type="InterPro" id="IPR019499">
    <property type="entry name" value="Val-tRNA_synth_tRNA-bd"/>
</dbReference>
<evidence type="ECO:0000256" key="6">
    <source>
        <dbReference type="ARBA" id="ARBA00022840"/>
    </source>
</evidence>
<evidence type="ECO:0000256" key="4">
    <source>
        <dbReference type="ARBA" id="ARBA00022598"/>
    </source>
</evidence>
<dbReference type="GO" id="GO:0005524">
    <property type="term" value="F:ATP binding"/>
    <property type="evidence" value="ECO:0007669"/>
    <property type="project" value="UniProtKB-KW"/>
</dbReference>
<dbReference type="FunFam" id="3.40.50.620:FF:000078">
    <property type="entry name" value="Valine--tRNA ligase, mitochondrial"/>
    <property type="match status" value="1"/>
</dbReference>
<dbReference type="Gene3D" id="3.40.50.620">
    <property type="entry name" value="HUPs"/>
    <property type="match status" value="1"/>
</dbReference>
<accession>A0A834Z747</accession>
<dbReference type="CDD" id="cd07962">
    <property type="entry name" value="Anticodon_Ia_Val"/>
    <property type="match status" value="1"/>
</dbReference>
<keyword evidence="8" id="KW-0030">Aminoacyl-tRNA synthetase</keyword>
<evidence type="ECO:0000256" key="8">
    <source>
        <dbReference type="ARBA" id="ARBA00023146"/>
    </source>
</evidence>